<name>A0ACA8R7B4_METAZ</name>
<gene>
    <name evidence="1" type="ORF">MarbSA_16870</name>
</gene>
<sequence length="87" mass="9841">MKEELIEALSYVQMSPYREITLKELKNSEKIPSRIAKNTNISTSHISRALTGLKQKGLVIVLNPEKSQGRLYQITDLGLKVVEKLES</sequence>
<dbReference type="Proteomes" id="UP000825015">
    <property type="component" value="Chromosome"/>
</dbReference>
<keyword evidence="2" id="KW-1185">Reference proteome</keyword>
<accession>A0ACA8R7B4</accession>
<dbReference type="EMBL" id="AP019779">
    <property type="protein sequence ID" value="BBL62647.1"/>
    <property type="molecule type" value="Genomic_DNA"/>
</dbReference>
<evidence type="ECO:0000313" key="2">
    <source>
        <dbReference type="Proteomes" id="UP000825015"/>
    </source>
</evidence>
<reference evidence="1" key="1">
    <citation type="submission" date="2019-06" db="EMBL/GenBank/DDBJ databases">
        <title>Complete genome sequence of Methanobrevibacter arboriphilus strain SA.</title>
        <authorList>
            <person name="Asakawa S."/>
        </authorList>
    </citation>
    <scope>NUCLEOTIDE SEQUENCE</scope>
    <source>
        <strain evidence="1">SA</strain>
    </source>
</reference>
<organism evidence="1 2">
    <name type="scientific">Methanobrevibacter arboriphilus</name>
    <dbReference type="NCBI Taxonomy" id="39441"/>
    <lineage>
        <taxon>Archaea</taxon>
        <taxon>Methanobacteriati</taxon>
        <taxon>Methanobacteriota</taxon>
        <taxon>Methanomada group</taxon>
        <taxon>Methanobacteria</taxon>
        <taxon>Methanobacteriales</taxon>
        <taxon>Methanobacteriaceae</taxon>
        <taxon>Methanobrevibacter</taxon>
    </lineage>
</organism>
<protein>
    <submittedName>
        <fullName evidence="1">Uncharacterized protein</fullName>
    </submittedName>
</protein>
<proteinExistence type="predicted"/>
<evidence type="ECO:0000313" key="1">
    <source>
        <dbReference type="EMBL" id="BBL62647.1"/>
    </source>
</evidence>